<reference evidence="1 2" key="1">
    <citation type="submission" date="2018-08" db="EMBL/GenBank/DDBJ databases">
        <title>A genome reference for cultivated species of the human gut microbiota.</title>
        <authorList>
            <person name="Zou Y."/>
            <person name="Xue W."/>
            <person name="Luo G."/>
        </authorList>
    </citation>
    <scope>NUCLEOTIDE SEQUENCE [LARGE SCALE GENOMIC DNA]</scope>
    <source>
        <strain evidence="1 2">AF25-21</strain>
    </source>
</reference>
<dbReference type="AlphaFoldDB" id="A0A412ENW5"/>
<dbReference type="EMBL" id="QRUH01000011">
    <property type="protein sequence ID" value="RGR47273.1"/>
    <property type="molecule type" value="Genomic_DNA"/>
</dbReference>
<sequence>MITDHCSNEQRHNSKSQYLFCDCHHMYQQLYSGTYD</sequence>
<evidence type="ECO:0000313" key="2">
    <source>
        <dbReference type="Proteomes" id="UP000285839"/>
    </source>
</evidence>
<protein>
    <submittedName>
        <fullName evidence="1">Uncharacterized protein</fullName>
    </submittedName>
</protein>
<name>A0A412ENW5_9FIRM</name>
<evidence type="ECO:0000313" key="1">
    <source>
        <dbReference type="EMBL" id="RGR47273.1"/>
    </source>
</evidence>
<proteinExistence type="predicted"/>
<accession>A0A412ENW5</accession>
<dbReference type="Proteomes" id="UP000285839">
    <property type="component" value="Unassembled WGS sequence"/>
</dbReference>
<gene>
    <name evidence="1" type="ORF">DWY46_13095</name>
</gene>
<organism evidence="1 2">
    <name type="scientific">Blautia obeum</name>
    <dbReference type="NCBI Taxonomy" id="40520"/>
    <lineage>
        <taxon>Bacteria</taxon>
        <taxon>Bacillati</taxon>
        <taxon>Bacillota</taxon>
        <taxon>Clostridia</taxon>
        <taxon>Lachnospirales</taxon>
        <taxon>Lachnospiraceae</taxon>
        <taxon>Blautia</taxon>
    </lineage>
</organism>
<comment type="caution">
    <text evidence="1">The sequence shown here is derived from an EMBL/GenBank/DDBJ whole genome shotgun (WGS) entry which is preliminary data.</text>
</comment>